<dbReference type="AlphaFoldDB" id="A0A640K7M3"/>
<dbReference type="Pfam" id="PF22528">
    <property type="entry name" value="PRMT_C"/>
    <property type="match status" value="1"/>
</dbReference>
<dbReference type="Pfam" id="PF13847">
    <property type="entry name" value="Methyltransf_31"/>
    <property type="match status" value="1"/>
</dbReference>
<dbReference type="InterPro" id="IPR025799">
    <property type="entry name" value="Arg_MeTrfase"/>
</dbReference>
<dbReference type="InterPro" id="IPR025714">
    <property type="entry name" value="Methyltranfer_dom"/>
</dbReference>
<evidence type="ECO:0000313" key="7">
    <source>
        <dbReference type="Proteomes" id="UP000419144"/>
    </source>
</evidence>
<feature type="domain" description="Methyltransferase" evidence="4">
    <location>
        <begin position="142"/>
        <end position="223"/>
    </location>
</feature>
<dbReference type="Gene3D" id="3.40.50.150">
    <property type="entry name" value="Vaccinia Virus protein VP39"/>
    <property type="match status" value="1"/>
</dbReference>
<dbReference type="PANTHER" id="PTHR11006">
    <property type="entry name" value="PROTEIN ARGININE N-METHYLTRANSFERASE"/>
    <property type="match status" value="1"/>
</dbReference>
<dbReference type="InterPro" id="IPR055135">
    <property type="entry name" value="PRMT_dom"/>
</dbReference>
<keyword evidence="1" id="KW-0489">Methyltransferase</keyword>
<evidence type="ECO:0000256" key="2">
    <source>
        <dbReference type="ARBA" id="ARBA00022679"/>
    </source>
</evidence>
<evidence type="ECO:0000259" key="4">
    <source>
        <dbReference type="Pfam" id="PF13847"/>
    </source>
</evidence>
<proteinExistence type="predicted"/>
<protein>
    <submittedName>
        <fullName evidence="6">Arginine N-methyltransferase</fullName>
    </submittedName>
</protein>
<dbReference type="InterPro" id="IPR029063">
    <property type="entry name" value="SAM-dependent_MTases_sf"/>
</dbReference>
<keyword evidence="7" id="KW-1185">Reference proteome</keyword>
<dbReference type="GO" id="GO:0005634">
    <property type="term" value="C:nucleus"/>
    <property type="evidence" value="ECO:0007669"/>
    <property type="project" value="TreeGrafter"/>
</dbReference>
<dbReference type="CDD" id="cd02440">
    <property type="entry name" value="AdoMet_MTases"/>
    <property type="match status" value="1"/>
</dbReference>
<evidence type="ECO:0000256" key="3">
    <source>
        <dbReference type="ARBA" id="ARBA00022691"/>
    </source>
</evidence>
<sequence>MATHSHTRARTLKLLSKIALPCVVVPNITDLLVALPSFFPLPHHTRTRTRRFVSTGRSLYILSRSMPAKNMPAEAPGKRGETRSANASKVVLTESLLATDAEKNATSKSLYGDSAARVSGNIGTIHDRKRLRAYEVIFRNVQGKTLLHLGCGIGLYTMLAARSMAKMVIGVDSSAIVEAARVVAERNGLKNVMFIRGHLSDALLQLPVGMKFDYVLCEWMGPLLLNERVLMDALYARDHLLTASGALCPNRASLHVAAVSDYAFRLDTEDFWSNVYGFQMEPMKELVRQEVEMCAIPGGNIVSAPCLAYTVNMDDLEGLTVEETATYEAQANQAAASRDNEEENPVEDRWVPAAVAQRGYEATFTLDITRKATVHYLTFYLDAAFTSKTNPGANFVLAVRPGGHSSWTEVSVGLREPLPVHAGEKIQGTVRVYTPADKGGRITVVEVTAKTAGEVAAIETSGTYYYQSY</sequence>
<evidence type="ECO:0000256" key="1">
    <source>
        <dbReference type="ARBA" id="ARBA00022603"/>
    </source>
</evidence>
<feature type="domain" description="Protein arginine N-methyltransferase" evidence="5">
    <location>
        <begin position="250"/>
        <end position="433"/>
    </location>
</feature>
<dbReference type="VEuPathDB" id="TriTrypDB:LtaPh_0305500"/>
<dbReference type="GO" id="GO:0016274">
    <property type="term" value="F:protein-arginine N-methyltransferase activity"/>
    <property type="evidence" value="ECO:0007669"/>
    <property type="project" value="InterPro"/>
</dbReference>
<dbReference type="Proteomes" id="UP000419144">
    <property type="component" value="Unassembled WGS sequence"/>
</dbReference>
<evidence type="ECO:0000313" key="6">
    <source>
        <dbReference type="EMBL" id="GET85563.1"/>
    </source>
</evidence>
<dbReference type="PANTHER" id="PTHR11006:SF118">
    <property type="entry name" value="N-METHYLTRANSFERASE, PUTATIVE-RELATED"/>
    <property type="match status" value="1"/>
</dbReference>
<dbReference type="GO" id="GO:0042054">
    <property type="term" value="F:histone methyltransferase activity"/>
    <property type="evidence" value="ECO:0007669"/>
    <property type="project" value="TreeGrafter"/>
</dbReference>
<dbReference type="OrthoDB" id="7848332at2759"/>
<organism evidence="6 7">
    <name type="scientific">Leishmania tarentolae</name>
    <name type="common">Sauroleishmania tarentolae</name>
    <dbReference type="NCBI Taxonomy" id="5689"/>
    <lineage>
        <taxon>Eukaryota</taxon>
        <taxon>Discoba</taxon>
        <taxon>Euglenozoa</taxon>
        <taxon>Kinetoplastea</taxon>
        <taxon>Metakinetoplastina</taxon>
        <taxon>Trypanosomatida</taxon>
        <taxon>Trypanosomatidae</taxon>
        <taxon>Leishmaniinae</taxon>
        <taxon>Leishmania</taxon>
        <taxon>lizard Leishmania</taxon>
    </lineage>
</organism>
<evidence type="ECO:0000259" key="5">
    <source>
        <dbReference type="Pfam" id="PF22528"/>
    </source>
</evidence>
<gene>
    <name evidence="6" type="ORF">LtaPh_0305500</name>
</gene>
<dbReference type="GO" id="GO:0032259">
    <property type="term" value="P:methylation"/>
    <property type="evidence" value="ECO:0007669"/>
    <property type="project" value="UniProtKB-KW"/>
</dbReference>
<dbReference type="EMBL" id="BLBS01000003">
    <property type="protein sequence ID" value="GET85563.1"/>
    <property type="molecule type" value="Genomic_DNA"/>
</dbReference>
<reference evidence="6" key="1">
    <citation type="submission" date="2019-11" db="EMBL/GenBank/DDBJ databases">
        <title>Leishmania tarentolae CDS.</title>
        <authorList>
            <person name="Goto Y."/>
            <person name="Yamagishi J."/>
        </authorList>
    </citation>
    <scope>NUCLEOTIDE SEQUENCE [LARGE SCALE GENOMIC DNA]</scope>
    <source>
        <strain evidence="6">Parrot Tar II</strain>
    </source>
</reference>
<dbReference type="Gene3D" id="2.70.160.11">
    <property type="entry name" value="Hnrnp arginine n-methyltransferase1"/>
    <property type="match status" value="1"/>
</dbReference>
<keyword evidence="3" id="KW-0949">S-adenosyl-L-methionine</keyword>
<accession>A0A640K7M3</accession>
<dbReference type="SUPFAM" id="SSF53335">
    <property type="entry name" value="S-adenosyl-L-methionine-dependent methyltransferases"/>
    <property type="match status" value="1"/>
</dbReference>
<comment type="caution">
    <text evidence="6">The sequence shown here is derived from an EMBL/GenBank/DDBJ whole genome shotgun (WGS) entry which is preliminary data.</text>
</comment>
<keyword evidence="2" id="KW-0808">Transferase</keyword>
<name>A0A640K7M3_LEITA</name>
<dbReference type="FunFam" id="3.40.50.150:FF:000434">
    <property type="entry name" value="Arginine N-methyltransferase"/>
    <property type="match status" value="1"/>
</dbReference>